<reference evidence="1 2" key="1">
    <citation type="submission" date="2019-09" db="EMBL/GenBank/DDBJ databases">
        <authorList>
            <person name="Valk L.C."/>
        </authorList>
    </citation>
    <scope>NUCLEOTIDE SEQUENCE [LARGE SCALE GENOMIC DNA]</scope>
    <source>
        <strain evidence="1">GalUA</strain>
    </source>
</reference>
<comment type="caution">
    <text evidence="1">The sequence shown here is derived from an EMBL/GenBank/DDBJ whole genome shotgun (WGS) entry which is preliminary data.</text>
</comment>
<dbReference type="Proteomes" id="UP000461768">
    <property type="component" value="Unassembled WGS sequence"/>
</dbReference>
<evidence type="ECO:0000313" key="2">
    <source>
        <dbReference type="Proteomes" id="UP000461768"/>
    </source>
</evidence>
<dbReference type="AlphaFoldDB" id="A0A7V7QIB8"/>
<name>A0A7V7QIB8_9FIRM</name>
<organism evidence="1 2">
    <name type="scientific">Candidatus Galacturonatibacter soehngenii</name>
    <dbReference type="NCBI Taxonomy" id="2307010"/>
    <lineage>
        <taxon>Bacteria</taxon>
        <taxon>Bacillati</taxon>
        <taxon>Bacillota</taxon>
        <taxon>Clostridia</taxon>
        <taxon>Lachnospirales</taxon>
        <taxon>Lachnospiraceae</taxon>
        <taxon>Candidatus Galacturonatibacter</taxon>
    </lineage>
</organism>
<accession>A0A7V7QIB8</accession>
<gene>
    <name evidence="1" type="ORF">F7O84_16285</name>
</gene>
<dbReference type="EMBL" id="WAGX01000007">
    <property type="protein sequence ID" value="KAB1435932.1"/>
    <property type="molecule type" value="Genomic_DNA"/>
</dbReference>
<dbReference type="RefSeq" id="WP_151147703.1">
    <property type="nucleotide sequence ID" value="NZ_WAGX01000007.1"/>
</dbReference>
<reference evidence="1 2" key="2">
    <citation type="submission" date="2020-02" db="EMBL/GenBank/DDBJ databases">
        <title>Candidatus Galacturonibacter soehngenii shows hetero-acetogenic catabolism of galacturonic acid but lacks a canonical carbon monoxide dehydrogenase/acetyl-CoA synthase complex.</title>
        <authorList>
            <person name="Diender M."/>
            <person name="Stouten G.R."/>
            <person name="Petersen J.F."/>
            <person name="Nielsen P.H."/>
            <person name="Dueholm M.S."/>
            <person name="Pronk J.T."/>
            <person name="Van Loosdrecht M.C.M."/>
        </authorList>
    </citation>
    <scope>NUCLEOTIDE SEQUENCE [LARGE SCALE GENOMIC DNA]</scope>
    <source>
        <strain evidence="1">GalUA</strain>
    </source>
</reference>
<dbReference type="OrthoDB" id="2087765at2"/>
<keyword evidence="2" id="KW-1185">Reference proteome</keyword>
<dbReference type="PROSITE" id="PS51257">
    <property type="entry name" value="PROKAR_LIPOPROTEIN"/>
    <property type="match status" value="1"/>
</dbReference>
<proteinExistence type="predicted"/>
<sequence>MNKKITFVVSLLLLFILGGCNTESQKLKKVEVFSSNNTLLNTIEDKEELKTFNENLSLEENWNEIDENYLNQQEELKKTIENHEEQYIFITYQAAVAKNSSESLEKVMEIIVYEKSNIIKVEISPDTVKNISIPSEYLTFYFETSDEIIEYLNSLLKQ</sequence>
<evidence type="ECO:0000313" key="1">
    <source>
        <dbReference type="EMBL" id="KAB1435932.1"/>
    </source>
</evidence>
<evidence type="ECO:0008006" key="3">
    <source>
        <dbReference type="Google" id="ProtNLM"/>
    </source>
</evidence>
<protein>
    <recommendedName>
        <fullName evidence="3">Lipoprotein</fullName>
    </recommendedName>
</protein>